<dbReference type="Proteomes" id="UP000037530">
    <property type="component" value="Unassembled WGS sequence"/>
</dbReference>
<evidence type="ECO:0000259" key="7">
    <source>
        <dbReference type="PROSITE" id="PS50111"/>
    </source>
</evidence>
<keyword evidence="2 4" id="KW-0807">Transducer</keyword>
<name>A0A0M0I4E1_9VIBR</name>
<dbReference type="InterPro" id="IPR004089">
    <property type="entry name" value="MCPsignal_dom"/>
</dbReference>
<keyword evidence="6" id="KW-0472">Membrane</keyword>
<dbReference type="PROSITE" id="PS50885">
    <property type="entry name" value="HAMP"/>
    <property type="match status" value="1"/>
</dbReference>
<evidence type="ECO:0000256" key="1">
    <source>
        <dbReference type="ARBA" id="ARBA00004370"/>
    </source>
</evidence>
<organism evidence="9 10">
    <name type="scientific">Vibrio hepatarius</name>
    <dbReference type="NCBI Taxonomy" id="171383"/>
    <lineage>
        <taxon>Bacteria</taxon>
        <taxon>Pseudomonadati</taxon>
        <taxon>Pseudomonadota</taxon>
        <taxon>Gammaproteobacteria</taxon>
        <taxon>Vibrionales</taxon>
        <taxon>Vibrionaceae</taxon>
        <taxon>Vibrio</taxon>
        <taxon>Vibrio oreintalis group</taxon>
    </lineage>
</organism>
<dbReference type="OrthoDB" id="5593683at2"/>
<evidence type="ECO:0000256" key="5">
    <source>
        <dbReference type="SAM" id="Coils"/>
    </source>
</evidence>
<dbReference type="CDD" id="cd06225">
    <property type="entry name" value="HAMP"/>
    <property type="match status" value="1"/>
</dbReference>
<feature type="transmembrane region" description="Helical" evidence="6">
    <location>
        <begin position="195"/>
        <end position="216"/>
    </location>
</feature>
<dbReference type="PRINTS" id="PR00260">
    <property type="entry name" value="CHEMTRNSDUCR"/>
</dbReference>
<feature type="transmembrane region" description="Helical" evidence="6">
    <location>
        <begin position="14"/>
        <end position="32"/>
    </location>
</feature>
<dbReference type="PANTHER" id="PTHR32089:SF33">
    <property type="entry name" value="TOXIN COREGULATED PILUS BIOSYNTHESIS PROTEIN I"/>
    <property type="match status" value="1"/>
</dbReference>
<dbReference type="STRING" id="171383.AKJ31_02215"/>
<dbReference type="SUPFAM" id="SSF58104">
    <property type="entry name" value="Methyl-accepting chemotaxis protein (MCP) signaling domain"/>
    <property type="match status" value="1"/>
</dbReference>
<evidence type="ECO:0000256" key="4">
    <source>
        <dbReference type="PROSITE-ProRule" id="PRU00284"/>
    </source>
</evidence>
<dbReference type="Pfam" id="PF00015">
    <property type="entry name" value="MCPsignal"/>
    <property type="match status" value="1"/>
</dbReference>
<dbReference type="Pfam" id="PF00672">
    <property type="entry name" value="HAMP"/>
    <property type="match status" value="1"/>
</dbReference>
<comment type="subcellular location">
    <subcellularLocation>
        <location evidence="1">Membrane</location>
    </subcellularLocation>
</comment>
<gene>
    <name evidence="9" type="ORF">AKJ31_02215</name>
</gene>
<dbReference type="SMART" id="SM00304">
    <property type="entry name" value="HAMP"/>
    <property type="match status" value="1"/>
</dbReference>
<dbReference type="GO" id="GO:0004888">
    <property type="term" value="F:transmembrane signaling receptor activity"/>
    <property type="evidence" value="ECO:0007669"/>
    <property type="project" value="InterPro"/>
</dbReference>
<feature type="domain" description="Methyl-accepting transducer" evidence="7">
    <location>
        <begin position="270"/>
        <end position="506"/>
    </location>
</feature>
<feature type="coiled-coil region" evidence="5">
    <location>
        <begin position="282"/>
        <end position="309"/>
    </location>
</feature>
<keyword evidence="6" id="KW-0812">Transmembrane</keyword>
<sequence>MQFSLKNLSIKTQVLLPVFFIAFALAIALWFTNNQLEHEQQQVTEHTNAFVTYKDTLAKIDDQVYPLRISAVYAIYDANRRDTLLNELEKSAVQINKDLDVMQQQKAFRNEAKAARVAIDNYINYSRQSVDVFTRKDEGSISAAEYNRFISEYKTYGEEMVESINQLSVAANEFAAYQMDLSAEQNRNVLNMAKVLVAAVLVFSLVVAWVLANVIVSPIASLQDVMRKLARGDLSATANIDGKNEIAQLGQDVNQTAQQLRTTVHHLIGISEEVASASTELAAVMNQAQANAQQELAEIEQVASAVNELSSTADNVSDNAQLADSTAREADQLAKSGLDVFSESNQASLQMSQALNDAAHVVQTLKVQSEQISDVVEVIRGVSEQTNLLALNAAIEAARAGESGRGFAVVADEVRLLAARTQESTVEIQTIIEELQKQSGLANDSMQISLDMLSKTNELTAQANDALTGITESVVNINDANTQVATAAEQQSQVTQDINRNVVNMSELVNQNVAGICQSASASEELSKLAEKQKAQLAFFSL</sequence>
<evidence type="ECO:0000256" key="6">
    <source>
        <dbReference type="SAM" id="Phobius"/>
    </source>
</evidence>
<accession>A0A0M0I4E1</accession>
<comment type="caution">
    <text evidence="9">The sequence shown here is derived from an EMBL/GenBank/DDBJ whole genome shotgun (WGS) entry which is preliminary data.</text>
</comment>
<dbReference type="GO" id="GO:0007165">
    <property type="term" value="P:signal transduction"/>
    <property type="evidence" value="ECO:0007669"/>
    <property type="project" value="UniProtKB-KW"/>
</dbReference>
<dbReference type="InterPro" id="IPR003660">
    <property type="entry name" value="HAMP_dom"/>
</dbReference>
<evidence type="ECO:0000256" key="2">
    <source>
        <dbReference type="ARBA" id="ARBA00023224"/>
    </source>
</evidence>
<dbReference type="RefSeq" id="WP_053407454.1">
    <property type="nucleotide sequence ID" value="NZ_DAIPHI010000007.1"/>
</dbReference>
<dbReference type="Gene3D" id="1.10.287.950">
    <property type="entry name" value="Methyl-accepting chemotaxis protein"/>
    <property type="match status" value="1"/>
</dbReference>
<dbReference type="CDD" id="cd11386">
    <property type="entry name" value="MCP_signal"/>
    <property type="match status" value="1"/>
</dbReference>
<dbReference type="FunFam" id="1.10.287.950:FF:000001">
    <property type="entry name" value="Methyl-accepting chemotaxis sensory transducer"/>
    <property type="match status" value="1"/>
</dbReference>
<dbReference type="SMART" id="SM00283">
    <property type="entry name" value="MA"/>
    <property type="match status" value="1"/>
</dbReference>
<feature type="domain" description="HAMP" evidence="8">
    <location>
        <begin position="213"/>
        <end position="265"/>
    </location>
</feature>
<evidence type="ECO:0000259" key="8">
    <source>
        <dbReference type="PROSITE" id="PS50885"/>
    </source>
</evidence>
<protein>
    <submittedName>
        <fullName evidence="9">Chemotaxis protein</fullName>
    </submittedName>
</protein>
<keyword evidence="6" id="KW-1133">Transmembrane helix</keyword>
<keyword evidence="10" id="KW-1185">Reference proteome</keyword>
<dbReference type="PROSITE" id="PS50111">
    <property type="entry name" value="CHEMOTAXIS_TRANSDUC_2"/>
    <property type="match status" value="1"/>
</dbReference>
<evidence type="ECO:0000256" key="3">
    <source>
        <dbReference type="ARBA" id="ARBA00029447"/>
    </source>
</evidence>
<dbReference type="PANTHER" id="PTHR32089">
    <property type="entry name" value="METHYL-ACCEPTING CHEMOTAXIS PROTEIN MCPB"/>
    <property type="match status" value="1"/>
</dbReference>
<dbReference type="GO" id="GO:0016020">
    <property type="term" value="C:membrane"/>
    <property type="evidence" value="ECO:0007669"/>
    <property type="project" value="UniProtKB-SubCell"/>
</dbReference>
<dbReference type="PATRIC" id="fig|171383.3.peg.460"/>
<comment type="similarity">
    <text evidence="3">Belongs to the methyl-accepting chemotaxis (MCP) protein family.</text>
</comment>
<evidence type="ECO:0000313" key="10">
    <source>
        <dbReference type="Proteomes" id="UP000037530"/>
    </source>
</evidence>
<evidence type="ECO:0000313" key="9">
    <source>
        <dbReference type="EMBL" id="KOO09196.1"/>
    </source>
</evidence>
<proteinExistence type="inferred from homology"/>
<dbReference type="EMBL" id="LHPI01000001">
    <property type="protein sequence ID" value="KOO09196.1"/>
    <property type="molecule type" value="Genomic_DNA"/>
</dbReference>
<dbReference type="GO" id="GO:0006935">
    <property type="term" value="P:chemotaxis"/>
    <property type="evidence" value="ECO:0007669"/>
    <property type="project" value="InterPro"/>
</dbReference>
<reference evidence="10" key="1">
    <citation type="submission" date="2015-08" db="EMBL/GenBank/DDBJ databases">
        <title>Vibrio galatheae sp. nov., a novel member of the Vibrionaceae family isolated from the Solomon Islands.</title>
        <authorList>
            <person name="Giubergia S."/>
            <person name="Machado H."/>
            <person name="Mateiu R.V."/>
            <person name="Gram L."/>
        </authorList>
    </citation>
    <scope>NUCLEOTIDE SEQUENCE [LARGE SCALE GENOMIC DNA]</scope>
    <source>
        <strain evidence="10">DSM 19134</strain>
    </source>
</reference>
<dbReference type="InterPro" id="IPR004090">
    <property type="entry name" value="Chemotax_Me-accpt_rcpt"/>
</dbReference>
<keyword evidence="5" id="KW-0175">Coiled coil</keyword>
<dbReference type="AlphaFoldDB" id="A0A0M0I4E1"/>